<dbReference type="PROSITE" id="PS51257">
    <property type="entry name" value="PROKAR_LIPOPROTEIN"/>
    <property type="match status" value="1"/>
</dbReference>
<dbReference type="GO" id="GO:0055085">
    <property type="term" value="P:transmembrane transport"/>
    <property type="evidence" value="ECO:0007669"/>
    <property type="project" value="InterPro"/>
</dbReference>
<dbReference type="Proteomes" id="UP000218810">
    <property type="component" value="Unassembled WGS sequence"/>
</dbReference>
<dbReference type="EMBL" id="NTGA01000046">
    <property type="protein sequence ID" value="PAY21778.1"/>
    <property type="molecule type" value="Genomic_DNA"/>
</dbReference>
<feature type="chain" id="PRO_5039628282" evidence="3">
    <location>
        <begin position="20"/>
        <end position="302"/>
    </location>
</feature>
<dbReference type="CDD" id="cd13572">
    <property type="entry name" value="PBP2_PnhD_2"/>
    <property type="match status" value="1"/>
</dbReference>
<dbReference type="PANTHER" id="PTHR35841:SF1">
    <property type="entry name" value="PHOSPHONATES-BINDING PERIPLASMIC PROTEIN"/>
    <property type="match status" value="1"/>
</dbReference>
<keyword evidence="2 3" id="KW-0732">Signal</keyword>
<evidence type="ECO:0000256" key="3">
    <source>
        <dbReference type="SAM" id="SignalP"/>
    </source>
</evidence>
<comment type="similarity">
    <text evidence="1">Belongs to the phosphate/phosphite/phosphonate binding protein family.</text>
</comment>
<organism evidence="5 6">
    <name type="scientific">Dietzia natronolimnaea</name>
    <dbReference type="NCBI Taxonomy" id="161920"/>
    <lineage>
        <taxon>Bacteria</taxon>
        <taxon>Bacillati</taxon>
        <taxon>Actinomycetota</taxon>
        <taxon>Actinomycetes</taxon>
        <taxon>Mycobacteriales</taxon>
        <taxon>Dietziaceae</taxon>
        <taxon>Dietzia</taxon>
    </lineage>
</organism>
<dbReference type="AlphaFoldDB" id="A0A2A2WKQ1"/>
<dbReference type="InterPro" id="IPR005770">
    <property type="entry name" value="PhnD"/>
</dbReference>
<feature type="signal peptide" evidence="3">
    <location>
        <begin position="1"/>
        <end position="19"/>
    </location>
</feature>
<dbReference type="RefSeq" id="WP_095719427.1">
    <property type="nucleotide sequence ID" value="NZ_NTGA01000046.1"/>
</dbReference>
<protein>
    <submittedName>
        <fullName evidence="5">Phosphate ABC transporter substrate-binding protein</fullName>
    </submittedName>
</protein>
<dbReference type="SMART" id="SM00062">
    <property type="entry name" value="PBPb"/>
    <property type="match status" value="1"/>
</dbReference>
<comment type="caution">
    <text evidence="5">The sequence shown here is derived from an EMBL/GenBank/DDBJ whole genome shotgun (WGS) entry which is preliminary data.</text>
</comment>
<dbReference type="Gene3D" id="3.40.190.10">
    <property type="entry name" value="Periplasmic binding protein-like II"/>
    <property type="match status" value="2"/>
</dbReference>
<evidence type="ECO:0000256" key="2">
    <source>
        <dbReference type="ARBA" id="ARBA00022729"/>
    </source>
</evidence>
<dbReference type="SUPFAM" id="SSF53850">
    <property type="entry name" value="Periplasmic binding protein-like II"/>
    <property type="match status" value="1"/>
</dbReference>
<reference evidence="6" key="1">
    <citation type="submission" date="2017-09" db="EMBL/GenBank/DDBJ databases">
        <authorList>
            <person name="Zhang Y."/>
            <person name="Huang X."/>
            <person name="Liu J."/>
            <person name="Lu L."/>
            <person name="Peng K."/>
        </authorList>
    </citation>
    <scope>NUCLEOTIDE SEQUENCE [LARGE SCALE GENOMIC DNA]</scope>
    <source>
        <strain evidence="6">S-XJ-1</strain>
    </source>
</reference>
<evidence type="ECO:0000313" key="6">
    <source>
        <dbReference type="Proteomes" id="UP000218810"/>
    </source>
</evidence>
<dbReference type="NCBIfam" id="TIGR01098">
    <property type="entry name" value="3A0109s03R"/>
    <property type="match status" value="1"/>
</dbReference>
<dbReference type="OrthoDB" id="9764656at2"/>
<sequence>MIRPARSTVAALAALISFALVLTGCGSGSTSEPAAGEVPETLRVALLPDENASQVIQDNEPLKEYLEDELGVEVELIVTTDYSSMIEAMTRGRLDLAYFGPLSYVLAQEKADIEPFAALQEEEGAAPTYQGVFLANADSGITTLGDVAGKTVAWGDPASTSSHLIPKAMLAEEAGLRVDDGDYEEQHVGAHDAVALAVQNGNADAGGMSLPIYERMVRDGTIDPEVVVTVQESEPYYNYPWTMQTNLPEDFKAKVRAAFLELDDDAVLEPFNAAGFGPVTDQDYDAVRDLAPLLDIDLADYQ</sequence>
<accession>A0A2A2WKQ1</accession>
<evidence type="ECO:0000259" key="4">
    <source>
        <dbReference type="SMART" id="SM00062"/>
    </source>
</evidence>
<dbReference type="InterPro" id="IPR001638">
    <property type="entry name" value="Solute-binding_3/MltF_N"/>
</dbReference>
<feature type="domain" description="Solute-binding protein family 3/N-terminal" evidence="4">
    <location>
        <begin position="41"/>
        <end position="274"/>
    </location>
</feature>
<gene>
    <name evidence="5" type="ORF">CEY15_17095</name>
</gene>
<proteinExistence type="inferred from homology"/>
<dbReference type="Pfam" id="PF12974">
    <property type="entry name" value="Phosphonate-bd"/>
    <property type="match status" value="1"/>
</dbReference>
<evidence type="ECO:0000313" key="5">
    <source>
        <dbReference type="EMBL" id="PAY21778.1"/>
    </source>
</evidence>
<dbReference type="PANTHER" id="PTHR35841">
    <property type="entry name" value="PHOSPHONATES-BINDING PERIPLASMIC PROTEIN"/>
    <property type="match status" value="1"/>
</dbReference>
<name>A0A2A2WKQ1_9ACTN</name>
<keyword evidence="6" id="KW-1185">Reference proteome</keyword>
<evidence type="ECO:0000256" key="1">
    <source>
        <dbReference type="ARBA" id="ARBA00007162"/>
    </source>
</evidence>
<dbReference type="GO" id="GO:0043190">
    <property type="term" value="C:ATP-binding cassette (ABC) transporter complex"/>
    <property type="evidence" value="ECO:0007669"/>
    <property type="project" value="InterPro"/>
</dbReference>